<dbReference type="Pfam" id="PF11227">
    <property type="entry name" value="DUF3025"/>
    <property type="match status" value="1"/>
</dbReference>
<keyword evidence="2" id="KW-1185">Reference proteome</keyword>
<evidence type="ECO:0000313" key="2">
    <source>
        <dbReference type="Proteomes" id="UP001365846"/>
    </source>
</evidence>
<dbReference type="InterPro" id="IPR021390">
    <property type="entry name" value="DUF3025"/>
</dbReference>
<dbReference type="EMBL" id="JBBKZU010000009">
    <property type="protein sequence ID" value="MEJ8813526.1"/>
    <property type="molecule type" value="Genomic_DNA"/>
</dbReference>
<name>A0ABU8VJP1_9BURK</name>
<comment type="caution">
    <text evidence="1">The sequence shown here is derived from an EMBL/GenBank/DDBJ whole genome shotgun (WGS) entry which is preliminary data.</text>
</comment>
<dbReference type="Proteomes" id="UP001365846">
    <property type="component" value="Unassembled WGS sequence"/>
</dbReference>
<dbReference type="RefSeq" id="WP_340358770.1">
    <property type="nucleotide sequence ID" value="NZ_JBBKZU010000009.1"/>
</dbReference>
<sequence>MSASSDVWSFDIGTPWLAPYASRATRVAEKVFRGASVSEALSGESASIALVSGPLRFVPGDSARPGEAYEAFIHRTACVPTRDNLHDFFNGLMWLHFPETKRRLNELQAAEIARDGIGATRGRVRDALTLFDENGAVLDAPEPLWHALRARDWRGLFVTQRSLWRDARLLVFGHALLEKLTAPRKAATAHVLIAAGEMDSHALDDATIAASLHPAHLATKPFTPLPVLGVPGWCVQNENFSFYDDSEIFRPRRGAERSPTPSPCDGGAA</sequence>
<accession>A0ABU8VJP1</accession>
<proteinExistence type="predicted"/>
<protein>
    <submittedName>
        <fullName evidence="1">DUF3025 domain-containing protein</fullName>
    </submittedName>
</protein>
<reference evidence="1 2" key="1">
    <citation type="submission" date="2024-03" db="EMBL/GenBank/DDBJ databases">
        <title>Novel species of the genus Variovorax.</title>
        <authorList>
            <person name="Liu Q."/>
            <person name="Xin Y.-H."/>
        </authorList>
    </citation>
    <scope>NUCLEOTIDE SEQUENCE [LARGE SCALE GENOMIC DNA]</scope>
    <source>
        <strain evidence="1 2">KACC 18899</strain>
    </source>
</reference>
<gene>
    <name evidence="1" type="ORF">WKW77_20740</name>
</gene>
<evidence type="ECO:0000313" key="1">
    <source>
        <dbReference type="EMBL" id="MEJ8813526.1"/>
    </source>
</evidence>
<organism evidence="1 2">
    <name type="scientific">Variovorax ureilyticus</name>
    <dbReference type="NCBI Taxonomy" id="1836198"/>
    <lineage>
        <taxon>Bacteria</taxon>
        <taxon>Pseudomonadati</taxon>
        <taxon>Pseudomonadota</taxon>
        <taxon>Betaproteobacteria</taxon>
        <taxon>Burkholderiales</taxon>
        <taxon>Comamonadaceae</taxon>
        <taxon>Variovorax</taxon>
    </lineage>
</organism>